<evidence type="ECO:0000256" key="1">
    <source>
        <dbReference type="SAM" id="Coils"/>
    </source>
</evidence>
<sequence>MVWNRYERIRYVAEGRLGIKIAKLREQIFRLLDYDTEISVREVQLEGLDGIGRKREYESHFYEDMFREIIVHLAARKHFARLLVIEEIELEDVRIVGGYLIGGGFLGHQGYFRCNYIDHQSKLERIAETESRRWLYSSVVRKGFGAALDSHSDIEGIDLWSSVESEIKMSEREDELEYGLSIPLSNMAKGIMNLIGACTVQMNKNMWEHPSTYGTTGSGEAVKKRRVEPSEMSGMKVVEDRPIVKDDLKEVEEKARMAALHGEEKMSKMAACLMKGICLGVEKERAELKRKKAELERNTAQLKTDMLKMGKWVEPLKALKVMEINNLHEKARANFEEVVAERDRFERHLVSKGYSEDEVDAIRADTYAEEEEDGEIEDVAVGVVDGLDGFFPQTVKDNQGNDNDRPEGENEKVE</sequence>
<dbReference type="Proteomes" id="UP000541444">
    <property type="component" value="Unassembled WGS sequence"/>
</dbReference>
<keyword evidence="1" id="KW-0175">Coiled coil</keyword>
<proteinExistence type="predicted"/>
<name>A0A7J7MWY5_9MAGN</name>
<feature type="compositionally biased region" description="Basic and acidic residues" evidence="2">
    <location>
        <begin position="402"/>
        <end position="414"/>
    </location>
</feature>
<feature type="coiled-coil region" evidence="1">
    <location>
        <begin position="278"/>
        <end position="305"/>
    </location>
</feature>
<evidence type="ECO:0000313" key="3">
    <source>
        <dbReference type="EMBL" id="KAF6159208.1"/>
    </source>
</evidence>
<protein>
    <submittedName>
        <fullName evidence="3">Uncharacterized protein</fullName>
    </submittedName>
</protein>
<evidence type="ECO:0000256" key="2">
    <source>
        <dbReference type="SAM" id="MobiDB-lite"/>
    </source>
</evidence>
<gene>
    <name evidence="3" type="ORF">GIB67_022887</name>
</gene>
<feature type="region of interest" description="Disordered" evidence="2">
    <location>
        <begin position="211"/>
        <end position="232"/>
    </location>
</feature>
<dbReference type="AlphaFoldDB" id="A0A7J7MWY5"/>
<organism evidence="3 4">
    <name type="scientific">Kingdonia uniflora</name>
    <dbReference type="NCBI Taxonomy" id="39325"/>
    <lineage>
        <taxon>Eukaryota</taxon>
        <taxon>Viridiplantae</taxon>
        <taxon>Streptophyta</taxon>
        <taxon>Embryophyta</taxon>
        <taxon>Tracheophyta</taxon>
        <taxon>Spermatophyta</taxon>
        <taxon>Magnoliopsida</taxon>
        <taxon>Ranunculales</taxon>
        <taxon>Circaeasteraceae</taxon>
        <taxon>Kingdonia</taxon>
    </lineage>
</organism>
<keyword evidence="4" id="KW-1185">Reference proteome</keyword>
<dbReference type="EMBL" id="JACGCM010001198">
    <property type="protein sequence ID" value="KAF6159208.1"/>
    <property type="molecule type" value="Genomic_DNA"/>
</dbReference>
<feature type="region of interest" description="Disordered" evidence="2">
    <location>
        <begin position="391"/>
        <end position="414"/>
    </location>
</feature>
<accession>A0A7J7MWY5</accession>
<reference evidence="3 4" key="1">
    <citation type="journal article" date="2020" name="IScience">
        <title>Genome Sequencing of the Endangered Kingdonia uniflora (Circaeasteraceae, Ranunculales) Reveals Potential Mechanisms of Evolutionary Specialization.</title>
        <authorList>
            <person name="Sun Y."/>
            <person name="Deng T."/>
            <person name="Zhang A."/>
            <person name="Moore M.J."/>
            <person name="Landis J.B."/>
            <person name="Lin N."/>
            <person name="Zhang H."/>
            <person name="Zhang X."/>
            <person name="Huang J."/>
            <person name="Zhang X."/>
            <person name="Sun H."/>
            <person name="Wang H."/>
        </authorList>
    </citation>
    <scope>NUCLEOTIDE SEQUENCE [LARGE SCALE GENOMIC DNA]</scope>
    <source>
        <strain evidence="3">TB1705</strain>
        <tissue evidence="3">Leaf</tissue>
    </source>
</reference>
<evidence type="ECO:0000313" key="4">
    <source>
        <dbReference type="Proteomes" id="UP000541444"/>
    </source>
</evidence>
<comment type="caution">
    <text evidence="3">The sequence shown here is derived from an EMBL/GenBank/DDBJ whole genome shotgun (WGS) entry which is preliminary data.</text>
</comment>